<feature type="compositionally biased region" description="Basic residues" evidence="1">
    <location>
        <begin position="192"/>
        <end position="201"/>
    </location>
</feature>
<dbReference type="RefSeq" id="WP_091860293.1">
    <property type="nucleotide sequence ID" value="NZ_FNBZ01000007.1"/>
</dbReference>
<comment type="caution">
    <text evidence="2">The sequence shown here is derived from an EMBL/GenBank/DDBJ whole genome shotgun (WGS) entry which is preliminary data.</text>
</comment>
<evidence type="ECO:0000313" key="2">
    <source>
        <dbReference type="EMBL" id="SDH22140.1"/>
    </source>
</evidence>
<feature type="compositionally biased region" description="Acidic residues" evidence="1">
    <location>
        <begin position="178"/>
        <end position="187"/>
    </location>
</feature>
<feature type="compositionally biased region" description="Basic residues" evidence="1">
    <location>
        <begin position="215"/>
        <end position="227"/>
    </location>
</feature>
<organism evidence="2 3">
    <name type="scientific">Bosea robiniae</name>
    <dbReference type="NCBI Taxonomy" id="1036780"/>
    <lineage>
        <taxon>Bacteria</taxon>
        <taxon>Pseudomonadati</taxon>
        <taxon>Pseudomonadota</taxon>
        <taxon>Alphaproteobacteria</taxon>
        <taxon>Hyphomicrobiales</taxon>
        <taxon>Boseaceae</taxon>
        <taxon>Bosea</taxon>
    </lineage>
</organism>
<sequence length="227" mass="25495">MATVRAVKAISKADTVLRDGIWKDADEKLWKHKEAGGFVTVPKTMPYIARLMDETAKNTPLSPTYQALWSFTWSNDGFVKLGKIRDIAYAAGFNGERGIRTLRGRLKKLVALGFIRMQASGGQESGMIYIPNPHQVIIDHMATDTPVFRKETYTSFLQRAIEIGCKDVKELIAKADEAEAEEEEAEPETPPVRRRPLKKTGFKAVLDKPVSSIKKPVRRPKRRPASE</sequence>
<gene>
    <name evidence="2" type="ORF">SAMN05421844_107199</name>
</gene>
<feature type="region of interest" description="Disordered" evidence="1">
    <location>
        <begin position="177"/>
        <end position="227"/>
    </location>
</feature>
<proteinExistence type="predicted"/>
<accession>A0ABY0P462</accession>
<evidence type="ECO:0000256" key="1">
    <source>
        <dbReference type="SAM" id="MobiDB-lite"/>
    </source>
</evidence>
<reference evidence="2 3" key="1">
    <citation type="submission" date="2016-10" db="EMBL/GenBank/DDBJ databases">
        <authorList>
            <person name="Varghese N."/>
            <person name="Submissions S."/>
        </authorList>
    </citation>
    <scope>NUCLEOTIDE SEQUENCE [LARGE SCALE GENOMIC DNA]</scope>
    <source>
        <strain evidence="2 3">DSM 26672</strain>
    </source>
</reference>
<dbReference type="EMBL" id="FNBZ01000007">
    <property type="protein sequence ID" value="SDH22140.1"/>
    <property type="molecule type" value="Genomic_DNA"/>
</dbReference>
<evidence type="ECO:0000313" key="3">
    <source>
        <dbReference type="Proteomes" id="UP000199468"/>
    </source>
</evidence>
<keyword evidence="3" id="KW-1185">Reference proteome</keyword>
<dbReference type="Proteomes" id="UP000199468">
    <property type="component" value="Unassembled WGS sequence"/>
</dbReference>
<protein>
    <recommendedName>
        <fullName evidence="4">Helix-turn-helix domain-containing protein</fullName>
    </recommendedName>
</protein>
<evidence type="ECO:0008006" key="4">
    <source>
        <dbReference type="Google" id="ProtNLM"/>
    </source>
</evidence>
<name>A0ABY0P462_9HYPH</name>